<sequence>MTLRRLTAVVFVLLSIALGWFLYSEPHVRAYLCPACSGFRKVAPHIYVDQQATDAQIDAVLQDLAAAETVVLDFYPELRSDPVWLMCLSGECGVRTPPLPLAMAYMNLFVFVYPDGATRTILAHELAHAELHQRVGSGRRFFSQAVPTWFDEGLAVYISQDTRYLDVEDSVVTGCKDGNWPQPPSDQRTFRRLGATEAEAIYRASACQVIDWINHHGEAKAVVSLLSEIRAGDTFRE</sequence>
<proteinExistence type="predicted"/>
<organism evidence="2 3">
    <name type="scientific">Roseibaca calidilacus</name>
    <dbReference type="NCBI Taxonomy" id="1666912"/>
    <lineage>
        <taxon>Bacteria</taxon>
        <taxon>Pseudomonadati</taxon>
        <taxon>Pseudomonadota</taxon>
        <taxon>Alphaproteobacteria</taxon>
        <taxon>Rhodobacterales</taxon>
        <taxon>Paracoccaceae</taxon>
        <taxon>Roseinatronobacter</taxon>
    </lineage>
</organism>
<dbReference type="AlphaFoldDB" id="A0A0P8AC27"/>
<evidence type="ECO:0000313" key="1">
    <source>
        <dbReference type="EMBL" id="CUX82593.1"/>
    </source>
</evidence>
<evidence type="ECO:0000313" key="3">
    <source>
        <dbReference type="Proteomes" id="UP000050413"/>
    </source>
</evidence>
<dbReference type="Proteomes" id="UP000182045">
    <property type="component" value="Unassembled WGS sequence"/>
</dbReference>
<name>A0A0P8AC27_9RHOB</name>
<dbReference type="OrthoDB" id="43895at2"/>
<dbReference type="RefSeq" id="WP_072246585.1">
    <property type="nucleotide sequence ID" value="NZ_FBYC01000004.1"/>
</dbReference>
<protein>
    <submittedName>
        <fullName evidence="2">Peptidase MA superfamily</fullName>
    </submittedName>
</protein>
<dbReference type="Proteomes" id="UP000050413">
    <property type="component" value="Unassembled WGS sequence"/>
</dbReference>
<gene>
    <name evidence="1" type="ORF">Ga0058931_2470</name>
    <name evidence="2" type="ORF">HLUCCA05_01110</name>
</gene>
<reference evidence="2 3" key="1">
    <citation type="submission" date="2015-09" db="EMBL/GenBank/DDBJ databases">
        <title>Identification and resolution of microdiversity through metagenomic sequencing of parallel consortia.</title>
        <authorList>
            <person name="Nelson W.C."/>
            <person name="Romine M.F."/>
            <person name="Lindemann S.R."/>
        </authorList>
    </citation>
    <scope>NUCLEOTIDE SEQUENCE [LARGE SCALE GENOMIC DNA]</scope>
    <source>
        <strain evidence="2">HL-91</strain>
    </source>
</reference>
<dbReference type="EMBL" id="LJSG01000013">
    <property type="protein sequence ID" value="KPP91742.1"/>
    <property type="molecule type" value="Genomic_DNA"/>
</dbReference>
<reference evidence="1 4" key="2">
    <citation type="submission" date="2016-01" db="EMBL/GenBank/DDBJ databases">
        <authorList>
            <person name="Varghese N."/>
        </authorList>
    </citation>
    <scope>NUCLEOTIDE SEQUENCE [LARGE SCALE GENOMIC DNA]</scope>
    <source>
        <strain evidence="1 4">HL-91</strain>
    </source>
</reference>
<accession>A0A0P8AC27</accession>
<keyword evidence="4" id="KW-1185">Reference proteome</keyword>
<dbReference type="EMBL" id="FBYC01000004">
    <property type="protein sequence ID" value="CUX82593.1"/>
    <property type="molecule type" value="Genomic_DNA"/>
</dbReference>
<evidence type="ECO:0000313" key="4">
    <source>
        <dbReference type="Proteomes" id="UP000182045"/>
    </source>
</evidence>
<evidence type="ECO:0000313" key="2">
    <source>
        <dbReference type="EMBL" id="KPP91742.1"/>
    </source>
</evidence>
<comment type="caution">
    <text evidence="2">The sequence shown here is derived from an EMBL/GenBank/DDBJ whole genome shotgun (WGS) entry which is preliminary data.</text>
</comment>